<dbReference type="RefSeq" id="WP_072889185.1">
    <property type="nucleotide sequence ID" value="NZ_FQVW01000010.1"/>
</dbReference>
<name>A0A1M5FSN6_9BACI</name>
<dbReference type="OrthoDB" id="1956952at2"/>
<dbReference type="AlphaFoldDB" id="A0A1M5FSN6"/>
<evidence type="ECO:0000313" key="1">
    <source>
        <dbReference type="EMBL" id="SHF94486.1"/>
    </source>
</evidence>
<gene>
    <name evidence="1" type="ORF">SAMN05216225_10106</name>
</gene>
<proteinExistence type="predicted"/>
<dbReference type="EMBL" id="FQVW01000010">
    <property type="protein sequence ID" value="SHF94486.1"/>
    <property type="molecule type" value="Genomic_DNA"/>
</dbReference>
<accession>A0A1M5FSN6</accession>
<evidence type="ECO:0000313" key="2">
    <source>
        <dbReference type="Proteomes" id="UP000183988"/>
    </source>
</evidence>
<organism evidence="1 2">
    <name type="scientific">Ornithinibacillus halophilus</name>
    <dbReference type="NCBI Taxonomy" id="930117"/>
    <lineage>
        <taxon>Bacteria</taxon>
        <taxon>Bacillati</taxon>
        <taxon>Bacillota</taxon>
        <taxon>Bacilli</taxon>
        <taxon>Bacillales</taxon>
        <taxon>Bacillaceae</taxon>
        <taxon>Ornithinibacillus</taxon>
    </lineage>
</organism>
<dbReference type="Proteomes" id="UP000183988">
    <property type="component" value="Unassembled WGS sequence"/>
</dbReference>
<keyword evidence="2" id="KW-1185">Reference proteome</keyword>
<sequence>MWIRSQNRKELVNCISYTVRKNIGGKNEALVGTVDNGFWGRKEIILGMYDTTEIAIAELTKIQEALIEKVELYEMN</sequence>
<protein>
    <submittedName>
        <fullName evidence="1">Uncharacterized protein</fullName>
    </submittedName>
</protein>
<reference evidence="1 2" key="1">
    <citation type="submission" date="2016-11" db="EMBL/GenBank/DDBJ databases">
        <authorList>
            <person name="Jaros S."/>
            <person name="Januszkiewicz K."/>
            <person name="Wedrychowicz H."/>
        </authorList>
    </citation>
    <scope>NUCLEOTIDE SEQUENCE [LARGE SCALE GENOMIC DNA]</scope>
    <source>
        <strain evidence="1 2">IBRC-M 10683</strain>
    </source>
</reference>